<keyword evidence="14" id="KW-0328">Glycosyltransferase</keyword>
<comment type="catalytic activity">
    <reaction evidence="9 11">
        <text>5-[(5-phospho-1-deoxy-D-ribulos-1-ylimino)methylamino]-1-(5-phospho-beta-D-ribosyl)imidazole-4-carboxamide + L-glutamine = D-erythro-1-(imidazol-4-yl)glycerol 3-phosphate + 5-amino-1-(5-phospho-beta-D-ribosyl)imidazole-4-carboxamide + L-glutamate + H(+)</text>
        <dbReference type="Rhea" id="RHEA:24793"/>
        <dbReference type="ChEBI" id="CHEBI:15378"/>
        <dbReference type="ChEBI" id="CHEBI:29985"/>
        <dbReference type="ChEBI" id="CHEBI:58278"/>
        <dbReference type="ChEBI" id="CHEBI:58359"/>
        <dbReference type="ChEBI" id="CHEBI:58475"/>
        <dbReference type="ChEBI" id="CHEBI:58525"/>
        <dbReference type="EC" id="4.3.2.10"/>
    </reaction>
</comment>
<feature type="active site" description="Nucleophile" evidence="11 12">
    <location>
        <position position="91"/>
    </location>
</feature>
<gene>
    <name evidence="11 14" type="primary">hisH</name>
    <name evidence="14" type="ORF">LFA_1150</name>
</gene>
<dbReference type="EC" id="3.5.1.2" evidence="11"/>
<comment type="subcellular location">
    <subcellularLocation>
        <location evidence="11">Cytoplasm</location>
    </subcellularLocation>
</comment>
<dbReference type="UniPathway" id="UPA00031">
    <property type="reaction ID" value="UER00010"/>
</dbReference>
<evidence type="ECO:0000256" key="4">
    <source>
        <dbReference type="ARBA" id="ARBA00022605"/>
    </source>
</evidence>
<dbReference type="GO" id="GO:0005737">
    <property type="term" value="C:cytoplasm"/>
    <property type="evidence" value="ECO:0007669"/>
    <property type="project" value="UniProtKB-SubCell"/>
</dbReference>
<dbReference type="CDD" id="cd01748">
    <property type="entry name" value="GATase1_IGP_Synthase"/>
    <property type="match status" value="1"/>
</dbReference>
<feature type="active site" evidence="11 12">
    <location>
        <position position="192"/>
    </location>
</feature>
<keyword evidence="3 11" id="KW-0963">Cytoplasm</keyword>
<dbReference type="GO" id="GO:0016829">
    <property type="term" value="F:lyase activity"/>
    <property type="evidence" value="ECO:0007669"/>
    <property type="project" value="UniProtKB-KW"/>
</dbReference>
<name>A0A098G275_9GAMM</name>
<dbReference type="EMBL" id="LN614827">
    <property type="protein sequence ID" value="CEG56582.1"/>
    <property type="molecule type" value="Genomic_DNA"/>
</dbReference>
<dbReference type="AlphaFoldDB" id="A0A098G275"/>
<dbReference type="PROSITE" id="PS51273">
    <property type="entry name" value="GATASE_TYPE_1"/>
    <property type="match status" value="1"/>
</dbReference>
<evidence type="ECO:0000256" key="2">
    <source>
        <dbReference type="ARBA" id="ARBA00011152"/>
    </source>
</evidence>
<sequence>MHKNERISTIHEGVTMIAVIDISGNNLTSLGNALKSLDYSYILTHDAKEIAKASHVILPGVGAATYGMQALREHGLDKLLGNLTQPILGICLGMQLLLEYSEEGGVDCLGLIPGAARLLPKKEYYPVPHMGWNQLKWCKNTPLQQRLDSADYVYFVHSYALDKNQYTVASCDYSDEFSAIINKDNIFGMQFHPEKSAETGLILLNNFLSLESTLC</sequence>
<dbReference type="STRING" id="1212491.LFA_1150"/>
<protein>
    <recommendedName>
        <fullName evidence="11">Imidazole glycerol phosphate synthase subunit HisH</fullName>
        <ecNumber evidence="11">4.3.2.10</ecNumber>
    </recommendedName>
    <alternativeName>
        <fullName evidence="11">IGP synthase glutaminase subunit</fullName>
        <ecNumber evidence="11">3.5.1.2</ecNumber>
    </alternativeName>
    <alternativeName>
        <fullName evidence="11">IGP synthase subunit HisH</fullName>
    </alternativeName>
    <alternativeName>
        <fullName evidence="11">ImGP synthase subunit HisH</fullName>
        <shortName evidence="11">IGPS subunit HisH</shortName>
    </alternativeName>
</protein>
<feature type="active site" evidence="11 12">
    <location>
        <position position="194"/>
    </location>
</feature>
<dbReference type="Pfam" id="PF00117">
    <property type="entry name" value="GATase"/>
    <property type="match status" value="1"/>
</dbReference>
<dbReference type="Proteomes" id="UP000032430">
    <property type="component" value="Chromosome I"/>
</dbReference>
<keyword evidence="14" id="KW-0808">Transferase</keyword>
<dbReference type="SUPFAM" id="SSF52317">
    <property type="entry name" value="Class I glutamine amidotransferase-like"/>
    <property type="match status" value="1"/>
</dbReference>
<dbReference type="HOGENOM" id="CLU_071837_0_0_6"/>
<evidence type="ECO:0000256" key="5">
    <source>
        <dbReference type="ARBA" id="ARBA00022801"/>
    </source>
</evidence>
<proteinExistence type="inferred from homology"/>
<dbReference type="HAMAP" id="MF_00278">
    <property type="entry name" value="HisH"/>
    <property type="match status" value="1"/>
</dbReference>
<keyword evidence="6 11" id="KW-0315">Glutamine amidotransferase</keyword>
<evidence type="ECO:0000313" key="14">
    <source>
        <dbReference type="EMBL" id="CEG56582.1"/>
    </source>
</evidence>
<evidence type="ECO:0000256" key="9">
    <source>
        <dbReference type="ARBA" id="ARBA00047838"/>
    </source>
</evidence>
<keyword evidence="7 11" id="KW-0368">Histidine biosynthesis</keyword>
<evidence type="ECO:0000256" key="10">
    <source>
        <dbReference type="ARBA" id="ARBA00049534"/>
    </source>
</evidence>
<dbReference type="NCBIfam" id="TIGR01855">
    <property type="entry name" value="IMP_synth_hisH"/>
    <property type="match status" value="1"/>
</dbReference>
<dbReference type="PANTHER" id="PTHR42701">
    <property type="entry name" value="IMIDAZOLE GLYCEROL PHOSPHATE SYNTHASE SUBUNIT HISH"/>
    <property type="match status" value="1"/>
</dbReference>
<evidence type="ECO:0000256" key="3">
    <source>
        <dbReference type="ARBA" id="ARBA00022490"/>
    </source>
</evidence>
<keyword evidence="4 11" id="KW-0028">Amino-acid biosynthesis</keyword>
<keyword evidence="15" id="KW-1185">Reference proteome</keyword>
<evidence type="ECO:0000256" key="1">
    <source>
        <dbReference type="ARBA" id="ARBA00005091"/>
    </source>
</evidence>
<dbReference type="GO" id="GO:0000105">
    <property type="term" value="P:L-histidine biosynthetic process"/>
    <property type="evidence" value="ECO:0007669"/>
    <property type="project" value="UniProtKB-UniRule"/>
</dbReference>
<dbReference type="EC" id="4.3.2.10" evidence="11"/>
<dbReference type="InterPro" id="IPR010139">
    <property type="entry name" value="Imidazole-glycPsynth_HisH"/>
</dbReference>
<evidence type="ECO:0000256" key="6">
    <source>
        <dbReference type="ARBA" id="ARBA00022962"/>
    </source>
</evidence>
<dbReference type="Gene3D" id="3.40.50.880">
    <property type="match status" value="1"/>
</dbReference>
<comment type="catalytic activity">
    <reaction evidence="10 11">
        <text>L-glutamine + H2O = L-glutamate + NH4(+)</text>
        <dbReference type="Rhea" id="RHEA:15889"/>
        <dbReference type="ChEBI" id="CHEBI:15377"/>
        <dbReference type="ChEBI" id="CHEBI:28938"/>
        <dbReference type="ChEBI" id="CHEBI:29985"/>
        <dbReference type="ChEBI" id="CHEBI:58359"/>
        <dbReference type="EC" id="3.5.1.2"/>
    </reaction>
</comment>
<evidence type="ECO:0000256" key="8">
    <source>
        <dbReference type="ARBA" id="ARBA00023239"/>
    </source>
</evidence>
<keyword evidence="8 11" id="KW-0456">Lyase</keyword>
<dbReference type="KEGG" id="lfa:LFA_1150"/>
<dbReference type="GO" id="GO:0000107">
    <property type="term" value="F:imidazoleglycerol-phosphate synthase activity"/>
    <property type="evidence" value="ECO:0007669"/>
    <property type="project" value="UniProtKB-UniRule"/>
</dbReference>
<dbReference type="PIRSF" id="PIRSF000495">
    <property type="entry name" value="Amidotransf_hisH"/>
    <property type="match status" value="1"/>
</dbReference>
<keyword evidence="5 11" id="KW-0378">Hydrolase</keyword>
<accession>A0A098G275</accession>
<evidence type="ECO:0000313" key="15">
    <source>
        <dbReference type="Proteomes" id="UP000032430"/>
    </source>
</evidence>
<organism evidence="14 15">
    <name type="scientific">Legionella fallonii LLAP-10</name>
    <dbReference type="NCBI Taxonomy" id="1212491"/>
    <lineage>
        <taxon>Bacteria</taxon>
        <taxon>Pseudomonadati</taxon>
        <taxon>Pseudomonadota</taxon>
        <taxon>Gammaproteobacteria</taxon>
        <taxon>Legionellales</taxon>
        <taxon>Legionellaceae</taxon>
        <taxon>Legionella</taxon>
    </lineage>
</organism>
<evidence type="ECO:0000256" key="11">
    <source>
        <dbReference type="HAMAP-Rule" id="MF_00278"/>
    </source>
</evidence>
<evidence type="ECO:0000256" key="12">
    <source>
        <dbReference type="PIRSR" id="PIRSR000495-1"/>
    </source>
</evidence>
<dbReference type="InterPro" id="IPR029062">
    <property type="entry name" value="Class_I_gatase-like"/>
</dbReference>
<dbReference type="GO" id="GO:0004359">
    <property type="term" value="F:glutaminase activity"/>
    <property type="evidence" value="ECO:0007669"/>
    <property type="project" value="UniProtKB-EC"/>
</dbReference>
<comment type="pathway">
    <text evidence="1 11">Amino-acid biosynthesis; L-histidine biosynthesis; L-histidine from 5-phospho-alpha-D-ribose 1-diphosphate: step 5/9.</text>
</comment>
<reference evidence="15" key="1">
    <citation type="submission" date="2014-09" db="EMBL/GenBank/DDBJ databases">
        <authorList>
            <person name="Gomez-Valero L."/>
        </authorList>
    </citation>
    <scope>NUCLEOTIDE SEQUENCE [LARGE SCALE GENOMIC DNA]</scope>
    <source>
        <strain evidence="15">ATCC700992</strain>
    </source>
</reference>
<evidence type="ECO:0000256" key="7">
    <source>
        <dbReference type="ARBA" id="ARBA00023102"/>
    </source>
</evidence>
<comment type="function">
    <text evidence="11">IGPS catalyzes the conversion of PRFAR and glutamine to IGP, AICAR and glutamate. The HisH subunit catalyzes the hydrolysis of glutamine to glutamate and ammonia as part of the synthesis of IGP and AICAR. The resulting ammonia molecule is channeled to the active site of HisF.</text>
</comment>
<evidence type="ECO:0000259" key="13">
    <source>
        <dbReference type="Pfam" id="PF00117"/>
    </source>
</evidence>
<dbReference type="PANTHER" id="PTHR42701:SF1">
    <property type="entry name" value="IMIDAZOLE GLYCEROL PHOSPHATE SYNTHASE SUBUNIT HISH"/>
    <property type="match status" value="1"/>
</dbReference>
<comment type="subunit">
    <text evidence="2 11">Heterodimer of HisH and HisF.</text>
</comment>
<feature type="domain" description="Glutamine amidotransferase" evidence="13">
    <location>
        <begin position="19"/>
        <end position="206"/>
    </location>
</feature>
<dbReference type="InterPro" id="IPR017926">
    <property type="entry name" value="GATASE"/>
</dbReference>